<dbReference type="RefSeq" id="XP_064683405.1">
    <property type="nucleotide sequence ID" value="XM_064830903.1"/>
</dbReference>
<comment type="subcellular location">
    <subcellularLocation>
        <location evidence="1">Membrane</location>
        <topology evidence="1">Multi-pass membrane protein</topology>
    </subcellularLocation>
</comment>
<dbReference type="AlphaFoldDB" id="A0AAN7HNB1"/>
<evidence type="ECO:0000256" key="1">
    <source>
        <dbReference type="ARBA" id="ARBA00004141"/>
    </source>
</evidence>
<reference evidence="7 8" key="1">
    <citation type="submission" date="2022-11" db="EMBL/GenBank/DDBJ databases">
        <title>Mucor velutinosus strain NIH1002 WGS.</title>
        <authorList>
            <person name="Subramanian P."/>
            <person name="Mullikin J.C."/>
            <person name="Segre J.A."/>
            <person name="Zelazny A.M."/>
        </authorList>
    </citation>
    <scope>NUCLEOTIDE SEQUENCE [LARGE SCALE GENOMIC DNA]</scope>
    <source>
        <strain evidence="7 8">NIH1002</strain>
    </source>
</reference>
<keyword evidence="4 5" id="KW-0472">Membrane</keyword>
<evidence type="ECO:0000256" key="3">
    <source>
        <dbReference type="ARBA" id="ARBA00022989"/>
    </source>
</evidence>
<feature type="transmembrane region" description="Helical" evidence="5">
    <location>
        <begin position="298"/>
        <end position="318"/>
    </location>
</feature>
<dbReference type="Proteomes" id="UP001304243">
    <property type="component" value="Unassembled WGS sequence"/>
</dbReference>
<evidence type="ECO:0000256" key="5">
    <source>
        <dbReference type="SAM" id="Phobius"/>
    </source>
</evidence>
<keyword evidence="3 5" id="KW-1133">Transmembrane helix</keyword>
<name>A0AAN7HNB1_9FUNG</name>
<dbReference type="SUPFAM" id="SSF103481">
    <property type="entry name" value="Multidrug resistance efflux transporter EmrE"/>
    <property type="match status" value="1"/>
</dbReference>
<dbReference type="GO" id="GO:0034038">
    <property type="term" value="F:deoxyhypusine synthase activity"/>
    <property type="evidence" value="ECO:0007669"/>
    <property type="project" value="UniProtKB-EC"/>
</dbReference>
<keyword evidence="8" id="KW-1185">Reference proteome</keyword>
<dbReference type="GeneID" id="89955403"/>
<dbReference type="PANTHER" id="PTHR11132">
    <property type="entry name" value="SOLUTE CARRIER FAMILY 35"/>
    <property type="match status" value="1"/>
</dbReference>
<evidence type="ECO:0000256" key="2">
    <source>
        <dbReference type="ARBA" id="ARBA00022692"/>
    </source>
</evidence>
<dbReference type="EMBL" id="JASEJX010000014">
    <property type="protein sequence ID" value="KAK4516739.1"/>
    <property type="molecule type" value="Genomic_DNA"/>
</dbReference>
<comment type="caution">
    <text evidence="7">The sequence shown here is derived from an EMBL/GenBank/DDBJ whole genome shotgun (WGS) entry which is preliminary data.</text>
</comment>
<sequence>MPSILPTQISEPPQRKFFSKITSTKNHTRHFMSDNNDATYDKIPLDTHTTTHRHHTAVSTALQHHVSLSDNSKFLLCCFMWYICSSLSSNTAKQIMNTFKYPVTLTFVQFLMVSCWCALMERVFKSSGIKKPTKVIIQTIVPLSSFMIVGHVFSSISISRIPVSLVHTIKALAPLFTVLFYRFIFNVHYSSQVYTALIPLTMGVILACSFTFSNNLIGLGCAFCSCLVFVMQNIFNKKLLFKESKMGEHNPNKLDKMNMMFYSGFIAFVLMIPMWFYYDGYLFLIYSESVQLDVSKTRLLIYFLLNGTTHFAQSWFAFTTLGMSSPVTYSIASLVKRIFVIVMSIIWFGQQVSFSQTLGIALTFIGLWMYQKAKREIDQGETKANENSIQVLPTSNLETSEHPGSNSIKKWIDNRLNNEKIL</sequence>
<feature type="transmembrane region" description="Helical" evidence="5">
    <location>
        <begin position="164"/>
        <end position="181"/>
    </location>
</feature>
<gene>
    <name evidence="7" type="primary">DYS1</name>
    <name evidence="7" type="ORF">ATC70_011717</name>
</gene>
<accession>A0AAN7HNB1</accession>
<evidence type="ECO:0000313" key="7">
    <source>
        <dbReference type="EMBL" id="KAK4516739.1"/>
    </source>
</evidence>
<evidence type="ECO:0000313" key="8">
    <source>
        <dbReference type="Proteomes" id="UP001304243"/>
    </source>
</evidence>
<dbReference type="InterPro" id="IPR004853">
    <property type="entry name" value="Sugar_P_trans_dom"/>
</dbReference>
<dbReference type="EC" id="2.5.1.46" evidence="7"/>
<dbReference type="Pfam" id="PF03151">
    <property type="entry name" value="TPT"/>
    <property type="match status" value="1"/>
</dbReference>
<feature type="transmembrane region" description="Helical" evidence="5">
    <location>
        <begin position="136"/>
        <end position="158"/>
    </location>
</feature>
<feature type="transmembrane region" description="Helical" evidence="5">
    <location>
        <begin position="354"/>
        <end position="370"/>
    </location>
</feature>
<organism evidence="7 8">
    <name type="scientific">Mucor velutinosus</name>
    <dbReference type="NCBI Taxonomy" id="708070"/>
    <lineage>
        <taxon>Eukaryota</taxon>
        <taxon>Fungi</taxon>
        <taxon>Fungi incertae sedis</taxon>
        <taxon>Mucoromycota</taxon>
        <taxon>Mucoromycotina</taxon>
        <taxon>Mucoromycetes</taxon>
        <taxon>Mucorales</taxon>
        <taxon>Mucorineae</taxon>
        <taxon>Mucoraceae</taxon>
        <taxon>Mucor</taxon>
    </lineage>
</organism>
<feature type="transmembrane region" description="Helical" evidence="5">
    <location>
        <begin position="104"/>
        <end position="124"/>
    </location>
</feature>
<feature type="transmembrane region" description="Helical" evidence="5">
    <location>
        <begin position="257"/>
        <end position="278"/>
    </location>
</feature>
<evidence type="ECO:0000256" key="4">
    <source>
        <dbReference type="ARBA" id="ARBA00023136"/>
    </source>
</evidence>
<feature type="domain" description="Sugar phosphate transporter" evidence="6">
    <location>
        <begin position="73"/>
        <end position="370"/>
    </location>
</feature>
<protein>
    <submittedName>
        <fullName evidence="7">Deoxyhypusine synthase</fullName>
        <ecNumber evidence="7">2.5.1.46</ecNumber>
    </submittedName>
</protein>
<feature type="transmembrane region" description="Helical" evidence="5">
    <location>
        <begin position="216"/>
        <end position="236"/>
    </location>
</feature>
<keyword evidence="2 5" id="KW-0812">Transmembrane</keyword>
<dbReference type="InterPro" id="IPR037185">
    <property type="entry name" value="EmrE-like"/>
</dbReference>
<feature type="transmembrane region" description="Helical" evidence="5">
    <location>
        <begin position="193"/>
        <end position="210"/>
    </location>
</feature>
<dbReference type="GO" id="GO:0016020">
    <property type="term" value="C:membrane"/>
    <property type="evidence" value="ECO:0007669"/>
    <property type="project" value="UniProtKB-SubCell"/>
</dbReference>
<evidence type="ECO:0000259" key="6">
    <source>
        <dbReference type="Pfam" id="PF03151"/>
    </source>
</evidence>
<keyword evidence="7" id="KW-0808">Transferase</keyword>
<dbReference type="InterPro" id="IPR050186">
    <property type="entry name" value="TPT_transporter"/>
</dbReference>
<proteinExistence type="predicted"/>